<dbReference type="GO" id="GO:0022857">
    <property type="term" value="F:transmembrane transporter activity"/>
    <property type="evidence" value="ECO:0007669"/>
    <property type="project" value="InterPro"/>
</dbReference>
<evidence type="ECO:0000313" key="10">
    <source>
        <dbReference type="EMBL" id="KJK60925.1"/>
    </source>
</evidence>
<feature type="transmembrane region" description="Helical" evidence="8">
    <location>
        <begin position="434"/>
        <end position="454"/>
    </location>
</feature>
<accession>A0A0F0HZN7</accession>
<dbReference type="InterPro" id="IPR036259">
    <property type="entry name" value="MFS_trans_sf"/>
</dbReference>
<name>A0A0F0HZN7_ASPPU</name>
<sequence>MVSFKFGRTALARHHVRSPDEKALVRRLDIFLLTFGCLSQVIKYLDQQNINNAYVSGMKEDLNLLGNELNLFTTYFNAAYCIMLIPSQIILTYVRPSFWLPGLEIAWGVLTGLIAMCNSAKQIYVLRVFLGLCESSAWPGMMTLFMYWYTPTELAKRMGFYQSCQAAGQMMSGALQTAITNTMEGHHGLAGWRWLFVINAIITVVWGFLGFFMIPDLPNRPNPRAFWFKKVHAELSMERLARNGRAEPKRMTWAGVKRTFSGWVVYFIAVLYIATVLGTYGYVYFSLFLKALKRPDGSPRWSVSQVNAIPIGGSAINVVFVWVWALLSDFLETRWTLIVLQGIIGIIPCIIMSIWTRHPTSVDVSAAYASYFIAHTCLGTAPLIFAWLSDLIPQDPEARTLVVGVAVAGYYAISAWSQVLVWPASQAPYYRYGWQSALALLVLVIVMTCVLRFIDVRYLLPKRVAFQNALDAEVVAGGSLKNDEERPRDADVKTPTTMVVVFLKTMRSFCQLSGAPAQIDHFIPELLQATDNEESEATACSKQIFGQGRRHLRSSTAQDPGSKKKRSISGRVHEIDLSFFGSISELTSKGELLCFD</sequence>
<organism evidence="10 11">
    <name type="scientific">Aspergillus parasiticus (strain ATCC 56775 / NRRL 5862 / SRRC 143 / SU-1)</name>
    <dbReference type="NCBI Taxonomy" id="1403190"/>
    <lineage>
        <taxon>Eukaryota</taxon>
        <taxon>Fungi</taxon>
        <taxon>Dikarya</taxon>
        <taxon>Ascomycota</taxon>
        <taxon>Pezizomycotina</taxon>
        <taxon>Eurotiomycetes</taxon>
        <taxon>Eurotiomycetidae</taxon>
        <taxon>Eurotiales</taxon>
        <taxon>Aspergillaceae</taxon>
        <taxon>Aspergillus</taxon>
        <taxon>Aspergillus subgen. Circumdati</taxon>
    </lineage>
</organism>
<dbReference type="GO" id="GO:0016020">
    <property type="term" value="C:membrane"/>
    <property type="evidence" value="ECO:0007669"/>
    <property type="project" value="UniProtKB-SubCell"/>
</dbReference>
<keyword evidence="4 8" id="KW-1133">Transmembrane helix</keyword>
<evidence type="ECO:0000256" key="6">
    <source>
        <dbReference type="ARBA" id="ARBA00037968"/>
    </source>
</evidence>
<reference evidence="10 11" key="1">
    <citation type="submission" date="2015-02" db="EMBL/GenBank/DDBJ databases">
        <title>Draft genome sequence of Aspergillus parasiticus SU-1.</title>
        <authorList>
            <person name="Yu J."/>
            <person name="Fedorova N."/>
            <person name="Yin Y."/>
            <person name="Losada L."/>
            <person name="Zafar N."/>
            <person name="Taujale R."/>
            <person name="Ehrlich K.C."/>
            <person name="Bhatnagar D."/>
            <person name="Cleveland T.E."/>
            <person name="Bennett J.W."/>
            <person name="Nierman W.C."/>
        </authorList>
    </citation>
    <scope>NUCLEOTIDE SEQUENCE [LARGE SCALE GENOMIC DNA]</scope>
    <source>
        <strain evidence="11">ATCC 56775 / NRRL 5862 / SRRC 143 / SU-1</strain>
    </source>
</reference>
<evidence type="ECO:0000259" key="9">
    <source>
        <dbReference type="PROSITE" id="PS50850"/>
    </source>
</evidence>
<feature type="region of interest" description="Disordered" evidence="7">
    <location>
        <begin position="548"/>
        <end position="568"/>
    </location>
</feature>
<evidence type="ECO:0000256" key="7">
    <source>
        <dbReference type="SAM" id="MobiDB-lite"/>
    </source>
</evidence>
<feature type="transmembrane region" description="Helical" evidence="8">
    <location>
        <begin position="260"/>
        <end position="285"/>
    </location>
</feature>
<dbReference type="InterPro" id="IPR011701">
    <property type="entry name" value="MFS"/>
</dbReference>
<dbReference type="Gene3D" id="1.20.1250.20">
    <property type="entry name" value="MFS general substrate transporter like domains"/>
    <property type="match status" value="2"/>
</dbReference>
<dbReference type="EMBL" id="JZEE01000701">
    <property type="protein sequence ID" value="KJK60925.1"/>
    <property type="molecule type" value="Genomic_DNA"/>
</dbReference>
<comment type="similarity">
    <text evidence="6">Belongs to the major facilitator superfamily. Allantoate permease family.</text>
</comment>
<keyword evidence="3 8" id="KW-0812">Transmembrane</keyword>
<dbReference type="FunFam" id="1.20.1250.20:FF:000065">
    <property type="entry name" value="Putative MFS pantothenate transporter"/>
    <property type="match status" value="1"/>
</dbReference>
<evidence type="ECO:0000256" key="8">
    <source>
        <dbReference type="SAM" id="Phobius"/>
    </source>
</evidence>
<dbReference type="AlphaFoldDB" id="A0A0F0HZN7"/>
<evidence type="ECO:0000256" key="3">
    <source>
        <dbReference type="ARBA" id="ARBA00022692"/>
    </source>
</evidence>
<comment type="caution">
    <text evidence="10">The sequence shown here is derived from an EMBL/GenBank/DDBJ whole genome shotgun (WGS) entry which is preliminary data.</text>
</comment>
<feature type="transmembrane region" description="Helical" evidence="8">
    <location>
        <begin position="305"/>
        <end position="325"/>
    </location>
</feature>
<dbReference type="Pfam" id="PF07690">
    <property type="entry name" value="MFS_1"/>
    <property type="match status" value="1"/>
</dbReference>
<dbReference type="SUPFAM" id="SSF103473">
    <property type="entry name" value="MFS general substrate transporter"/>
    <property type="match status" value="1"/>
</dbReference>
<evidence type="ECO:0000256" key="1">
    <source>
        <dbReference type="ARBA" id="ARBA00004141"/>
    </source>
</evidence>
<feature type="transmembrane region" description="Helical" evidence="8">
    <location>
        <begin position="400"/>
        <end position="422"/>
    </location>
</feature>
<dbReference type="PANTHER" id="PTHR43791">
    <property type="entry name" value="PERMEASE-RELATED"/>
    <property type="match status" value="1"/>
</dbReference>
<evidence type="ECO:0000313" key="11">
    <source>
        <dbReference type="Proteomes" id="UP000033540"/>
    </source>
</evidence>
<feature type="domain" description="Major facilitator superfamily (MFS) profile" evidence="9">
    <location>
        <begin position="32"/>
        <end position="464"/>
    </location>
</feature>
<dbReference type="PROSITE" id="PS50850">
    <property type="entry name" value="MFS"/>
    <property type="match status" value="1"/>
</dbReference>
<dbReference type="PANTHER" id="PTHR43791:SF64">
    <property type="entry name" value="MAJOR FACILITATOR SUPERFAMILY (MFS) PROFILE DOMAIN-CONTAINING PROTEIN"/>
    <property type="match status" value="1"/>
</dbReference>
<proteinExistence type="inferred from homology"/>
<protein>
    <submittedName>
        <fullName evidence="10">D-galactonate transporter</fullName>
    </submittedName>
</protein>
<evidence type="ECO:0000256" key="4">
    <source>
        <dbReference type="ARBA" id="ARBA00022989"/>
    </source>
</evidence>
<keyword evidence="5 8" id="KW-0472">Membrane</keyword>
<feature type="transmembrane region" description="Helical" evidence="8">
    <location>
        <begin position="124"/>
        <end position="149"/>
    </location>
</feature>
<feature type="transmembrane region" description="Helical" evidence="8">
    <location>
        <begin position="192"/>
        <end position="214"/>
    </location>
</feature>
<dbReference type="STRING" id="1403190.A0A0F0HZN7"/>
<gene>
    <name evidence="10" type="ORF">P875_00042829</name>
</gene>
<feature type="transmembrane region" description="Helical" evidence="8">
    <location>
        <begin position="368"/>
        <end position="388"/>
    </location>
</feature>
<dbReference type="Proteomes" id="UP000033540">
    <property type="component" value="Unassembled WGS sequence"/>
</dbReference>
<evidence type="ECO:0000256" key="5">
    <source>
        <dbReference type="ARBA" id="ARBA00023136"/>
    </source>
</evidence>
<feature type="transmembrane region" description="Helical" evidence="8">
    <location>
        <begin position="69"/>
        <end position="91"/>
    </location>
</feature>
<feature type="transmembrane region" description="Helical" evidence="8">
    <location>
        <begin position="97"/>
        <end position="117"/>
    </location>
</feature>
<comment type="subcellular location">
    <subcellularLocation>
        <location evidence="1">Membrane</location>
        <topology evidence="1">Multi-pass membrane protein</topology>
    </subcellularLocation>
</comment>
<keyword evidence="2" id="KW-0813">Transport</keyword>
<dbReference type="InterPro" id="IPR020846">
    <property type="entry name" value="MFS_dom"/>
</dbReference>
<feature type="transmembrane region" description="Helical" evidence="8">
    <location>
        <begin position="337"/>
        <end position="356"/>
    </location>
</feature>
<evidence type="ECO:0000256" key="2">
    <source>
        <dbReference type="ARBA" id="ARBA00022448"/>
    </source>
</evidence>
<dbReference type="OrthoDB" id="3639251at2759"/>